<feature type="transmembrane region" description="Helical" evidence="1">
    <location>
        <begin position="6"/>
        <end position="26"/>
    </location>
</feature>
<dbReference type="AlphaFoldDB" id="A0A090X4A4"/>
<gene>
    <name evidence="3" type="ORF">JCM19274_5150</name>
    <name evidence="2" type="ORF">JCM19300_792</name>
</gene>
<evidence type="ECO:0000313" key="4">
    <source>
        <dbReference type="Proteomes" id="UP000029643"/>
    </source>
</evidence>
<evidence type="ECO:0000313" key="3">
    <source>
        <dbReference type="EMBL" id="GAL77437.1"/>
    </source>
</evidence>
<evidence type="ECO:0000256" key="1">
    <source>
        <dbReference type="SAM" id="Phobius"/>
    </source>
</evidence>
<dbReference type="EMBL" id="BBNQ01000004">
    <property type="protein sequence ID" value="GAL62046.1"/>
    <property type="molecule type" value="Genomic_DNA"/>
</dbReference>
<name>A0A090X4A4_9FLAO</name>
<protein>
    <submittedName>
        <fullName evidence="3">Uncharacterized protein</fullName>
    </submittedName>
</protein>
<reference evidence="4 5" key="1">
    <citation type="journal article" date="2014" name="Genome Announc.">
        <title>Draft Genome Sequences of Marine Flavobacterium Algibacter lectus Strains SS8 and NR4.</title>
        <authorList>
            <person name="Takatani N."/>
            <person name="Nakanishi M."/>
            <person name="Meirelles P."/>
            <person name="Mino S."/>
            <person name="Suda W."/>
            <person name="Oshima K."/>
            <person name="Hattori M."/>
            <person name="Ohkuma M."/>
            <person name="Hosokawa M."/>
            <person name="Miyashita K."/>
            <person name="Thompson F.L."/>
            <person name="Niwa A."/>
            <person name="Sawabe T."/>
            <person name="Sawabe T."/>
        </authorList>
    </citation>
    <scope>NUCLEOTIDE SEQUENCE [LARGE SCALE GENOMIC DNA]</scope>
    <source>
        <strain evidence="3">JCM 19274</strain>
        <strain evidence="2 5">JCM 19300</strain>
        <strain evidence="4">JCM19274</strain>
    </source>
</reference>
<accession>A0A090X4A4</accession>
<dbReference type="Proteomes" id="UP000029643">
    <property type="component" value="Unassembled WGS sequence"/>
</dbReference>
<dbReference type="EMBL" id="BBNU01000001">
    <property type="protein sequence ID" value="GAL77437.1"/>
    <property type="molecule type" value="Genomic_DNA"/>
</dbReference>
<sequence>MNAKYSINQIAFVNIFFIISILLFNYKKNNQTQTPKITAT</sequence>
<comment type="caution">
    <text evidence="3">The sequence shown here is derived from an EMBL/GenBank/DDBJ whole genome shotgun (WGS) entry which is preliminary data.</text>
</comment>
<keyword evidence="1" id="KW-1133">Transmembrane helix</keyword>
<keyword evidence="1" id="KW-0812">Transmembrane</keyword>
<dbReference type="Proteomes" id="UP000029644">
    <property type="component" value="Unassembled WGS sequence"/>
</dbReference>
<evidence type="ECO:0000313" key="2">
    <source>
        <dbReference type="EMBL" id="GAL62046.1"/>
    </source>
</evidence>
<proteinExistence type="predicted"/>
<evidence type="ECO:0000313" key="5">
    <source>
        <dbReference type="Proteomes" id="UP000029644"/>
    </source>
</evidence>
<keyword evidence="1" id="KW-0472">Membrane</keyword>
<organism evidence="3 4">
    <name type="scientific">Algibacter lectus</name>
    <dbReference type="NCBI Taxonomy" id="221126"/>
    <lineage>
        <taxon>Bacteria</taxon>
        <taxon>Pseudomonadati</taxon>
        <taxon>Bacteroidota</taxon>
        <taxon>Flavobacteriia</taxon>
        <taxon>Flavobacteriales</taxon>
        <taxon>Flavobacteriaceae</taxon>
        <taxon>Algibacter</taxon>
    </lineage>
</organism>